<gene>
    <name evidence="4" type="ORF">OAUR00152_LOCUS23055</name>
</gene>
<dbReference type="InterPro" id="IPR029044">
    <property type="entry name" value="Nucleotide-diphossugar_trans"/>
</dbReference>
<dbReference type="GO" id="GO:0000030">
    <property type="term" value="F:mannosyltransferase activity"/>
    <property type="evidence" value="ECO:0007669"/>
    <property type="project" value="TreeGrafter"/>
</dbReference>
<dbReference type="PANTHER" id="PTHR32385:SF15">
    <property type="entry name" value="INOSITOL PHOSPHOCERAMIDE MANNOSYLTRANSFERASE 1"/>
    <property type="match status" value="1"/>
</dbReference>
<dbReference type="Pfam" id="PF04488">
    <property type="entry name" value="Gly_transf_sug"/>
    <property type="match status" value="1"/>
</dbReference>
<evidence type="ECO:0000256" key="1">
    <source>
        <dbReference type="ARBA" id="ARBA00022679"/>
    </source>
</evidence>
<keyword evidence="3" id="KW-1133">Transmembrane helix</keyword>
<dbReference type="EMBL" id="HBKQ01033677">
    <property type="protein sequence ID" value="CAE2254349.1"/>
    <property type="molecule type" value="Transcribed_RNA"/>
</dbReference>
<dbReference type="InterPro" id="IPR051706">
    <property type="entry name" value="Glycosyltransferase_domain"/>
</dbReference>
<feature type="transmembrane region" description="Helical" evidence="3">
    <location>
        <begin position="55"/>
        <end position="76"/>
    </location>
</feature>
<dbReference type="AlphaFoldDB" id="A0A7S4MZD0"/>
<name>A0A7S4MZD0_9STRA</name>
<feature type="region of interest" description="Disordered" evidence="2">
    <location>
        <begin position="1"/>
        <end position="21"/>
    </location>
</feature>
<dbReference type="InterPro" id="IPR007577">
    <property type="entry name" value="GlycoTrfase_DXD_sugar-bd_CS"/>
</dbReference>
<keyword evidence="3" id="KW-0472">Membrane</keyword>
<protein>
    <recommendedName>
        <fullName evidence="5">Initiation-specific alpha-1,6-mannosyltransferase</fullName>
    </recommendedName>
</protein>
<accession>A0A7S4MZD0</accession>
<evidence type="ECO:0000256" key="2">
    <source>
        <dbReference type="SAM" id="MobiDB-lite"/>
    </source>
</evidence>
<dbReference type="PANTHER" id="PTHR32385">
    <property type="entry name" value="MANNOSYL PHOSPHORYLINOSITOL CERAMIDE SYNTHASE"/>
    <property type="match status" value="1"/>
</dbReference>
<keyword evidence="1" id="KW-0808">Transferase</keyword>
<dbReference type="Gene3D" id="3.90.550.20">
    <property type="match status" value="1"/>
</dbReference>
<dbReference type="SUPFAM" id="SSF53448">
    <property type="entry name" value="Nucleotide-diphospho-sugar transferases"/>
    <property type="match status" value="1"/>
</dbReference>
<dbReference type="GO" id="GO:0051999">
    <property type="term" value="P:mannosyl-inositol phosphorylceramide biosynthetic process"/>
    <property type="evidence" value="ECO:0007669"/>
    <property type="project" value="TreeGrafter"/>
</dbReference>
<proteinExistence type="predicted"/>
<reference evidence="4" key="1">
    <citation type="submission" date="2021-01" db="EMBL/GenBank/DDBJ databases">
        <authorList>
            <person name="Corre E."/>
            <person name="Pelletier E."/>
            <person name="Niang G."/>
            <person name="Scheremetjew M."/>
            <person name="Finn R."/>
            <person name="Kale V."/>
            <person name="Holt S."/>
            <person name="Cochrane G."/>
            <person name="Meng A."/>
            <person name="Brown T."/>
            <person name="Cohen L."/>
        </authorList>
    </citation>
    <scope>NUCLEOTIDE SEQUENCE</scope>
    <source>
        <strain evidence="4">Isolate 1302-5</strain>
    </source>
</reference>
<evidence type="ECO:0000256" key="3">
    <source>
        <dbReference type="SAM" id="Phobius"/>
    </source>
</evidence>
<dbReference type="GO" id="GO:0016020">
    <property type="term" value="C:membrane"/>
    <property type="evidence" value="ECO:0007669"/>
    <property type="project" value="GOC"/>
</dbReference>
<sequence length="343" mass="38438">MDAVSSKMMRRQRQSKDHTTLPVVEAAISSQKKASFLPGSNDIPPVRRIGVCLKFAMRLVVVVGAILVFGTIYSTLTARDPCSVLGTSIRQSPPSMPKLFHYQSKVDAQTKETATWKTFLEMNSMRQTYPDIKPALLDAWTEVYWSDESCLKLVRDHFPDFAPTYEGFVHNIQRVDSCRYLILSRFGGIYADTDISLHSNQIERLIPDGIGLVESPFRYNENVQNSLMTATSPGHQFWDLVIDLIKERGGSDVVLSTTGPKMLDDATEHYWSKGGSGVQRLPCELFQRLPSGQWDTTFSNILGRDVLARAVPMRGCGQYGDNMCEITRHVGKASWTVVSGQMM</sequence>
<organism evidence="4">
    <name type="scientific">Odontella aurita</name>
    <dbReference type="NCBI Taxonomy" id="265563"/>
    <lineage>
        <taxon>Eukaryota</taxon>
        <taxon>Sar</taxon>
        <taxon>Stramenopiles</taxon>
        <taxon>Ochrophyta</taxon>
        <taxon>Bacillariophyta</taxon>
        <taxon>Mediophyceae</taxon>
        <taxon>Biddulphiophycidae</taxon>
        <taxon>Eupodiscales</taxon>
        <taxon>Odontellaceae</taxon>
        <taxon>Odontella</taxon>
    </lineage>
</organism>
<evidence type="ECO:0000313" key="4">
    <source>
        <dbReference type="EMBL" id="CAE2254349.1"/>
    </source>
</evidence>
<evidence type="ECO:0008006" key="5">
    <source>
        <dbReference type="Google" id="ProtNLM"/>
    </source>
</evidence>
<keyword evidence="3" id="KW-0812">Transmembrane</keyword>